<keyword evidence="2" id="KW-0732">Signal</keyword>
<dbReference type="InterPro" id="IPR018392">
    <property type="entry name" value="LysM"/>
</dbReference>
<dbReference type="Proteomes" id="UP000742024">
    <property type="component" value="Unassembled WGS sequence"/>
</dbReference>
<feature type="signal peptide" evidence="2">
    <location>
        <begin position="1"/>
        <end position="17"/>
    </location>
</feature>
<proteinExistence type="inferred from homology"/>
<protein>
    <recommendedName>
        <fullName evidence="3">LysM domain-containing protein</fullName>
    </recommendedName>
</protein>
<feature type="domain" description="LysM" evidence="3">
    <location>
        <begin position="38"/>
        <end position="68"/>
    </location>
</feature>
<dbReference type="CDD" id="cd00118">
    <property type="entry name" value="LysM"/>
    <property type="match status" value="1"/>
</dbReference>
<dbReference type="EMBL" id="SRPR01000146">
    <property type="protein sequence ID" value="KAG5958477.1"/>
    <property type="molecule type" value="Genomic_DNA"/>
</dbReference>
<dbReference type="InterPro" id="IPR036779">
    <property type="entry name" value="LysM_dom_sf"/>
</dbReference>
<feature type="chain" id="PRO_5046574212" description="LysM domain-containing protein" evidence="2">
    <location>
        <begin position="18"/>
        <end position="80"/>
    </location>
</feature>
<comment type="caution">
    <text evidence="4">The sequence shown here is derived from an EMBL/GenBank/DDBJ whole genome shotgun (WGS) entry which is preliminary data.</text>
</comment>
<evidence type="ECO:0000313" key="4">
    <source>
        <dbReference type="EMBL" id="KAG5958477.1"/>
    </source>
</evidence>
<name>A0ABQ7PES5_9HYPO</name>
<dbReference type="Pfam" id="PF01476">
    <property type="entry name" value="LysM"/>
    <property type="match status" value="1"/>
</dbReference>
<reference evidence="4 5" key="1">
    <citation type="journal article" date="2020" name="bioRxiv">
        <title>Whole genome comparisons of ergot fungi reveals the divergence and evolution of species within the genus Claviceps are the result of varying mechanisms driving genome evolution and host range expansion.</title>
        <authorList>
            <person name="Wyka S.A."/>
            <person name="Mondo S.J."/>
            <person name="Liu M."/>
            <person name="Dettman J."/>
            <person name="Nalam V."/>
            <person name="Broders K.D."/>
        </authorList>
    </citation>
    <scope>NUCLEOTIDE SEQUENCE [LARGE SCALE GENOMIC DNA]</scope>
    <source>
        <strain evidence="4 5">LM583</strain>
    </source>
</reference>
<accession>A0ABQ7PES5</accession>
<sequence length="80" mass="8757">MRFSALAVAAFAGIALAAKRGCRHDPKNPGMGWYWTVRGDDLDSIARDFGDDAQAIADRNGLANKDFLPSWITIYVKCPV</sequence>
<evidence type="ECO:0000256" key="1">
    <source>
        <dbReference type="ARBA" id="ARBA00044955"/>
    </source>
</evidence>
<gene>
    <name evidence="4" type="ORF">E4U57_001290</name>
</gene>
<comment type="similarity">
    <text evidence="1">Belongs to the secreted LysM effector family.</text>
</comment>
<organism evidence="4 5">
    <name type="scientific">Claviceps arundinis</name>
    <dbReference type="NCBI Taxonomy" id="1623583"/>
    <lineage>
        <taxon>Eukaryota</taxon>
        <taxon>Fungi</taxon>
        <taxon>Dikarya</taxon>
        <taxon>Ascomycota</taxon>
        <taxon>Pezizomycotina</taxon>
        <taxon>Sordariomycetes</taxon>
        <taxon>Hypocreomycetidae</taxon>
        <taxon>Hypocreales</taxon>
        <taxon>Clavicipitaceae</taxon>
        <taxon>Claviceps</taxon>
    </lineage>
</organism>
<evidence type="ECO:0000259" key="3">
    <source>
        <dbReference type="Pfam" id="PF01476"/>
    </source>
</evidence>
<evidence type="ECO:0000256" key="2">
    <source>
        <dbReference type="SAM" id="SignalP"/>
    </source>
</evidence>
<keyword evidence="5" id="KW-1185">Reference proteome</keyword>
<dbReference type="SUPFAM" id="SSF54106">
    <property type="entry name" value="LysM domain"/>
    <property type="match status" value="1"/>
</dbReference>
<evidence type="ECO:0000313" key="5">
    <source>
        <dbReference type="Proteomes" id="UP000742024"/>
    </source>
</evidence>